<feature type="domain" description="Glycosyl transferase family 1" evidence="2">
    <location>
        <begin position="264"/>
        <end position="347"/>
    </location>
</feature>
<dbReference type="PANTHER" id="PTHR46401">
    <property type="entry name" value="GLYCOSYLTRANSFERASE WBBK-RELATED"/>
    <property type="match status" value="1"/>
</dbReference>
<dbReference type="SUPFAM" id="SSF48452">
    <property type="entry name" value="TPR-like"/>
    <property type="match status" value="1"/>
</dbReference>
<dbReference type="RefSeq" id="WP_042233781.1">
    <property type="nucleotide sequence ID" value="NZ_CP026520.1"/>
</dbReference>
<evidence type="ECO:0000313" key="7">
    <source>
        <dbReference type="Proteomes" id="UP001527202"/>
    </source>
</evidence>
<dbReference type="InterPro" id="IPR001296">
    <property type="entry name" value="Glyco_trans_1"/>
</dbReference>
<dbReference type="OrthoDB" id="9797829at2"/>
<reference evidence="4 7" key="2">
    <citation type="submission" date="2022-05" db="EMBL/GenBank/DDBJ databases">
        <title>Genome Sequencing of Bee-Associated Microbes.</title>
        <authorList>
            <person name="Dunlap C."/>
        </authorList>
    </citation>
    <scope>NUCLEOTIDE SEQUENCE [LARGE SCALE GENOMIC DNA]</scope>
    <source>
        <strain evidence="4 7">NRRL B-23120</strain>
    </source>
</reference>
<dbReference type="Pfam" id="PF14559">
    <property type="entry name" value="TPR_19"/>
    <property type="match status" value="1"/>
</dbReference>
<evidence type="ECO:0000313" key="5">
    <source>
        <dbReference type="EMBL" id="QAV16666.1"/>
    </source>
</evidence>
<dbReference type="Proteomes" id="UP001527202">
    <property type="component" value="Unassembled WGS sequence"/>
</dbReference>
<dbReference type="Gene3D" id="3.40.50.2000">
    <property type="entry name" value="Glycogen Phosphorylase B"/>
    <property type="match status" value="2"/>
</dbReference>
<dbReference type="GO" id="GO:0009103">
    <property type="term" value="P:lipopolysaccharide biosynthetic process"/>
    <property type="evidence" value="ECO:0007669"/>
    <property type="project" value="TreeGrafter"/>
</dbReference>
<evidence type="ECO:0000313" key="4">
    <source>
        <dbReference type="EMBL" id="MCY9596042.1"/>
    </source>
</evidence>
<dbReference type="KEGG" id="pchi:PC41400_02725"/>
<dbReference type="PANTHER" id="PTHR46401:SF2">
    <property type="entry name" value="GLYCOSYLTRANSFERASE WBBK-RELATED"/>
    <property type="match status" value="1"/>
</dbReference>
<keyword evidence="1 4" id="KW-0808">Transferase</keyword>
<evidence type="ECO:0000313" key="6">
    <source>
        <dbReference type="Proteomes" id="UP000288943"/>
    </source>
</evidence>
<evidence type="ECO:0000259" key="2">
    <source>
        <dbReference type="Pfam" id="PF00534"/>
    </source>
</evidence>
<gene>
    <name evidence="4" type="ORF">M5X16_09670</name>
    <name evidence="5" type="ORF">PC41400_02725</name>
</gene>
<evidence type="ECO:0000256" key="1">
    <source>
        <dbReference type="ARBA" id="ARBA00022679"/>
    </source>
</evidence>
<protein>
    <submittedName>
        <fullName evidence="4">Glycosyltransferase</fullName>
        <ecNumber evidence="4">2.4.-.-</ecNumber>
    </submittedName>
</protein>
<dbReference type="GO" id="GO:0016757">
    <property type="term" value="F:glycosyltransferase activity"/>
    <property type="evidence" value="ECO:0007669"/>
    <property type="project" value="UniProtKB-KW"/>
</dbReference>
<keyword evidence="7" id="KW-1185">Reference proteome</keyword>
<feature type="domain" description="Glycosyltransferase subfamily 4-like N-terminal" evidence="3">
    <location>
        <begin position="56"/>
        <end position="189"/>
    </location>
</feature>
<evidence type="ECO:0000259" key="3">
    <source>
        <dbReference type="Pfam" id="PF13439"/>
    </source>
</evidence>
<dbReference type="EMBL" id="JAMDMJ010000010">
    <property type="protein sequence ID" value="MCY9596042.1"/>
    <property type="molecule type" value="Genomic_DNA"/>
</dbReference>
<dbReference type="Pfam" id="PF00534">
    <property type="entry name" value="Glycos_transf_1"/>
    <property type="match status" value="1"/>
</dbReference>
<sequence>MLQKLRSHLQYKRMEDVRAETCPKRPLQAKKMSPKHRQHIVFVMNQVGIWGGVKIVFEQANRLIEKGFRITILSRHPFPEWFVLQAEYIQIPYGLDLGQEIPLCDIIVATYYDHIYECVQTGIAPVVYFEQGDKHLFEPEKLEEEQLQFIQKQLERADRILTVSHQVSNLLKDLYNCDSTVIHNGIDSDIFNRRDYAPERIRPYILMMGNEQIAFKGIQDVWKAYLHSPATQENYDLIWITPVKPQFLPQEKPWISEIYVNPTQQEIAELYRGAAVFVSGSHYESFSLPVIESMACGCPVVSTRNQGVLEYSAEGSNILLAEIGDPESLSKQLTWLLENPLLRESQIVKGLETAARFSWEAVLPQVEMYYKEAAGYDPVPLNTLDEWNILLQKKDFMTEEEHERFIKRLLHSSKDQIELVSVYSLIENHSFGRWETAAVRKQPGSRVSVDKVYSLARNTISPESDHDAAIGLLAQGKPDEAYHLWQRLINTNDSSPEQQGIYTKWLILCLIELERDEDALQLLNRALPKYPDYTDLYYLYALVLTLLGKGSEAAPVKGIAKLVGDAAHYPEFFLNSSTLLKNLQQ</sequence>
<organism evidence="5 6">
    <name type="scientific">Paenibacillus chitinolyticus</name>
    <dbReference type="NCBI Taxonomy" id="79263"/>
    <lineage>
        <taxon>Bacteria</taxon>
        <taxon>Bacillati</taxon>
        <taxon>Bacillota</taxon>
        <taxon>Bacilli</taxon>
        <taxon>Bacillales</taxon>
        <taxon>Paenibacillaceae</taxon>
        <taxon>Paenibacillus</taxon>
    </lineage>
</organism>
<dbReference type="EC" id="2.4.-.-" evidence="4"/>
<dbReference type="InterPro" id="IPR028098">
    <property type="entry name" value="Glyco_trans_4-like_N"/>
</dbReference>
<dbReference type="Pfam" id="PF13439">
    <property type="entry name" value="Glyco_transf_4"/>
    <property type="match status" value="1"/>
</dbReference>
<dbReference type="AlphaFoldDB" id="A0A410WQF6"/>
<reference evidence="5 6" key="1">
    <citation type="submission" date="2018-01" db="EMBL/GenBank/DDBJ databases">
        <title>The whole genome sequencing and assembly of Paenibacillus chitinolyticus KCCM 41400 strain.</title>
        <authorList>
            <person name="Kim J.-Y."/>
            <person name="Park M.-K."/>
            <person name="Lee Y.-J."/>
            <person name="Yi H."/>
            <person name="Bahn Y.-S."/>
            <person name="Kim J.F."/>
            <person name="Lee D.-W."/>
        </authorList>
    </citation>
    <scope>NUCLEOTIDE SEQUENCE [LARGE SCALE GENOMIC DNA]</scope>
    <source>
        <strain evidence="5 6">KCCM 41400</strain>
    </source>
</reference>
<proteinExistence type="predicted"/>
<dbReference type="Gene3D" id="1.25.40.10">
    <property type="entry name" value="Tetratricopeptide repeat domain"/>
    <property type="match status" value="1"/>
</dbReference>
<dbReference type="InterPro" id="IPR011990">
    <property type="entry name" value="TPR-like_helical_dom_sf"/>
</dbReference>
<accession>A0A410WQF6</accession>
<keyword evidence="4" id="KW-0328">Glycosyltransferase</keyword>
<dbReference type="GeneID" id="95373728"/>
<dbReference type="SUPFAM" id="SSF53756">
    <property type="entry name" value="UDP-Glycosyltransferase/glycogen phosphorylase"/>
    <property type="match status" value="1"/>
</dbReference>
<dbReference type="Proteomes" id="UP000288943">
    <property type="component" value="Chromosome"/>
</dbReference>
<name>A0A410WQF6_9BACL</name>
<dbReference type="CDD" id="cd03801">
    <property type="entry name" value="GT4_PimA-like"/>
    <property type="match status" value="1"/>
</dbReference>
<dbReference type="EMBL" id="CP026520">
    <property type="protein sequence ID" value="QAV16666.1"/>
    <property type="molecule type" value="Genomic_DNA"/>
</dbReference>